<dbReference type="InterPro" id="IPR020603">
    <property type="entry name" value="MraZ_dom"/>
</dbReference>
<dbReference type="CDD" id="cd16321">
    <property type="entry name" value="MraZ_C"/>
    <property type="match status" value="1"/>
</dbReference>
<dbReference type="GO" id="GO:0003700">
    <property type="term" value="F:DNA-binding transcription factor activity"/>
    <property type="evidence" value="ECO:0007669"/>
    <property type="project" value="InterPro"/>
</dbReference>
<dbReference type="PANTHER" id="PTHR34701">
    <property type="entry name" value="TRANSCRIPTIONAL REGULATOR MRAZ"/>
    <property type="match status" value="1"/>
</dbReference>
<name>T1CDG9_9ZZZZ</name>
<dbReference type="InterPro" id="IPR035644">
    <property type="entry name" value="MraZ_C"/>
</dbReference>
<dbReference type="GO" id="GO:2000143">
    <property type="term" value="P:negative regulation of DNA-templated transcription initiation"/>
    <property type="evidence" value="ECO:0007669"/>
    <property type="project" value="TreeGrafter"/>
</dbReference>
<dbReference type="InterPro" id="IPR037914">
    <property type="entry name" value="SpoVT-AbrB_sf"/>
</dbReference>
<evidence type="ECO:0000256" key="1">
    <source>
        <dbReference type="ARBA" id="ARBA00013860"/>
    </source>
</evidence>
<dbReference type="SUPFAM" id="SSF89447">
    <property type="entry name" value="AbrB/MazE/MraZ-like"/>
    <property type="match status" value="1"/>
</dbReference>
<evidence type="ECO:0000256" key="6">
    <source>
        <dbReference type="ARBA" id="ARBA00023163"/>
    </source>
</evidence>
<keyword evidence="4" id="KW-0805">Transcription regulation</keyword>
<keyword evidence="2" id="KW-0963">Cytoplasm</keyword>
<dbReference type="Pfam" id="PF02381">
    <property type="entry name" value="MraZ"/>
    <property type="match status" value="2"/>
</dbReference>
<feature type="domain" description="SpoVT-AbrB" evidence="7">
    <location>
        <begin position="6"/>
        <end position="47"/>
    </location>
</feature>
<evidence type="ECO:0000256" key="4">
    <source>
        <dbReference type="ARBA" id="ARBA00023015"/>
    </source>
</evidence>
<organism evidence="8">
    <name type="scientific">mine drainage metagenome</name>
    <dbReference type="NCBI Taxonomy" id="410659"/>
    <lineage>
        <taxon>unclassified sequences</taxon>
        <taxon>metagenomes</taxon>
        <taxon>ecological metagenomes</taxon>
    </lineage>
</organism>
<keyword evidence="6" id="KW-0804">Transcription</keyword>
<evidence type="ECO:0000256" key="5">
    <source>
        <dbReference type="ARBA" id="ARBA00023125"/>
    </source>
</evidence>
<dbReference type="HAMAP" id="MF_01008">
    <property type="entry name" value="MraZ"/>
    <property type="match status" value="1"/>
</dbReference>
<keyword evidence="3" id="KW-0677">Repeat</keyword>
<dbReference type="GO" id="GO:0000976">
    <property type="term" value="F:transcription cis-regulatory region binding"/>
    <property type="evidence" value="ECO:0007669"/>
    <property type="project" value="TreeGrafter"/>
</dbReference>
<accession>T1CDG9</accession>
<dbReference type="EMBL" id="AUZX01000644">
    <property type="protein sequence ID" value="EQD80477.1"/>
    <property type="molecule type" value="Genomic_DNA"/>
</dbReference>
<dbReference type="Gene3D" id="3.40.1550.20">
    <property type="entry name" value="Transcriptional regulator MraZ domain"/>
    <property type="match status" value="1"/>
</dbReference>
<comment type="caution">
    <text evidence="8">The sequence shown here is derived from an EMBL/GenBank/DDBJ whole genome shotgun (WGS) entry which is preliminary data.</text>
</comment>
<evidence type="ECO:0000259" key="7">
    <source>
        <dbReference type="PROSITE" id="PS51740"/>
    </source>
</evidence>
<reference evidence="8" key="2">
    <citation type="journal article" date="2014" name="ISME J.">
        <title>Microbial stratification in low pH oxic and suboxic macroscopic growths along an acid mine drainage.</title>
        <authorList>
            <person name="Mendez-Garcia C."/>
            <person name="Mesa V."/>
            <person name="Sprenger R.R."/>
            <person name="Richter M."/>
            <person name="Diez M.S."/>
            <person name="Solano J."/>
            <person name="Bargiela R."/>
            <person name="Golyshina O.V."/>
            <person name="Manteca A."/>
            <person name="Ramos J.L."/>
            <person name="Gallego J.R."/>
            <person name="Llorente I."/>
            <person name="Martins Dos Santos V.A."/>
            <person name="Jensen O.N."/>
            <person name="Pelaez A.I."/>
            <person name="Sanchez J."/>
            <person name="Ferrer M."/>
        </authorList>
    </citation>
    <scope>NUCLEOTIDE SEQUENCE</scope>
</reference>
<dbReference type="PANTHER" id="PTHR34701:SF1">
    <property type="entry name" value="TRANSCRIPTIONAL REGULATOR MRAZ"/>
    <property type="match status" value="1"/>
</dbReference>
<protein>
    <recommendedName>
        <fullName evidence="1">Transcriptional regulator MraZ</fullName>
    </recommendedName>
</protein>
<dbReference type="InterPro" id="IPR007159">
    <property type="entry name" value="SpoVT-AbrB_dom"/>
</dbReference>
<keyword evidence="5" id="KW-0238">DNA-binding</keyword>
<dbReference type="InterPro" id="IPR038619">
    <property type="entry name" value="MraZ_sf"/>
</dbReference>
<evidence type="ECO:0000313" key="8">
    <source>
        <dbReference type="EMBL" id="EQD80477.1"/>
    </source>
</evidence>
<feature type="domain" description="SpoVT-AbrB" evidence="7">
    <location>
        <begin position="76"/>
        <end position="119"/>
    </location>
</feature>
<dbReference type="PROSITE" id="PS51740">
    <property type="entry name" value="SPOVT_ABRB"/>
    <property type="match status" value="2"/>
</dbReference>
<dbReference type="AlphaFoldDB" id="T1CDG9"/>
<evidence type="ECO:0000256" key="3">
    <source>
        <dbReference type="ARBA" id="ARBA00022737"/>
    </source>
</evidence>
<dbReference type="InterPro" id="IPR035642">
    <property type="entry name" value="MraZ_N"/>
</dbReference>
<dbReference type="CDD" id="cd16320">
    <property type="entry name" value="MraZ_N"/>
    <property type="match status" value="1"/>
</dbReference>
<gene>
    <name evidence="8" type="ORF">B1A_00851</name>
</gene>
<reference evidence="8" key="1">
    <citation type="submission" date="2013-08" db="EMBL/GenBank/DDBJ databases">
        <authorList>
            <person name="Mendez C."/>
            <person name="Richter M."/>
            <person name="Ferrer M."/>
            <person name="Sanchez J."/>
        </authorList>
    </citation>
    <scope>NUCLEOTIDE SEQUENCE</scope>
</reference>
<sequence length="154" mass="17089">MAFYGSYVHALDEKGRVAVPARFREELLGGVVTKGPGYALVMYPSSYLEKLAAARGYSDVADSDYHDYLLHFYASCQQSSWDAQGRLLLAPQLRDHAELTRNAVFVGLNQAVEIYSEEHFAERTQRLDPDSWERIRAHVSGILASGAVGPELPA</sequence>
<dbReference type="InterPro" id="IPR003444">
    <property type="entry name" value="MraZ"/>
</dbReference>
<evidence type="ECO:0000256" key="2">
    <source>
        <dbReference type="ARBA" id="ARBA00022490"/>
    </source>
</evidence>
<proteinExistence type="inferred from homology"/>